<name>A0A1T4X0Y0_9BACT</name>
<dbReference type="RefSeq" id="WP_078717177.1">
    <property type="nucleotide sequence ID" value="NZ_FUYC01000006.1"/>
</dbReference>
<sequence>MVTSIKWDPAAPLPGAEPQRTTLRPDRGPSVTSEVSQRYSQSRNELTLRREAPALAQSLEERIQRLARAVEHFAWPENFPDQTSDPAKARTVQNGMGAPLVSAWLPDRAAPYDRYFSKGFDWQANAADTLGLDPGEYSFTLEHQDETSELTVTLDADMTMPDLLDAVALAVNNDDRNVQARQVSQTSPGLHAPGQVATGRSLAVSVNPAYGAELPVLRDTSGHLLAALDLRENPRIPSGNAPPVPARYSLQSLSRYSPTAFQSTAVDPGAAPPLEPGTHAFAYTHGSESGTFSMDVQADDTWEDVLQRFARTANASQSGFIAATVERERVSSAMPEGEWGDLRGSGLALEMVATAPKLGQRLQIAGDEDAEDDSGQAAATFLDILGLNASARPGTDARLAVDGRERERAPGVFALDQGRVRLEETGSVGSGELHVQEAYASMVEQLQDVTLAYNDLREFLLRDAELFQPGLAATWRAPLQALDNSAQAMNLNGTATPQPDVSGSTSGLERLGLREFGTDKLLWFDHDAFFTGLGSDPKQVRSLLLDAGQGLLPAWADLAARTDPRSALADHAESRPGAAWTVTEQSGLPDPFQPDLTPRTEVQLEQQSTLVNLLDDMGSDPFDLPSGRKIVDRSG</sequence>
<accession>A0A1T4X0Y0</accession>
<dbReference type="AlphaFoldDB" id="A0A1T4X0Y0"/>
<dbReference type="STRING" id="1121449.SAMN02745704_01609"/>
<dbReference type="Proteomes" id="UP000190027">
    <property type="component" value="Unassembled WGS sequence"/>
</dbReference>
<evidence type="ECO:0000313" key="3">
    <source>
        <dbReference type="Proteomes" id="UP000190027"/>
    </source>
</evidence>
<feature type="compositionally biased region" description="Polar residues" evidence="1">
    <location>
        <begin position="30"/>
        <end position="45"/>
    </location>
</feature>
<dbReference type="OrthoDB" id="5439117at2"/>
<reference evidence="2 3" key="1">
    <citation type="submission" date="2017-02" db="EMBL/GenBank/DDBJ databases">
        <authorList>
            <person name="Peterson S.W."/>
        </authorList>
    </citation>
    <scope>NUCLEOTIDE SEQUENCE [LARGE SCALE GENOMIC DNA]</scope>
    <source>
        <strain evidence="2 3">DSM 16080</strain>
    </source>
</reference>
<evidence type="ECO:0000256" key="1">
    <source>
        <dbReference type="SAM" id="MobiDB-lite"/>
    </source>
</evidence>
<feature type="region of interest" description="Disordered" evidence="1">
    <location>
        <begin position="566"/>
        <end position="597"/>
    </location>
</feature>
<protein>
    <submittedName>
        <fullName evidence="2">Uncharacterized protein</fullName>
    </submittedName>
</protein>
<gene>
    <name evidence="2" type="ORF">SAMN02745704_01609</name>
</gene>
<dbReference type="EMBL" id="FUYC01000006">
    <property type="protein sequence ID" value="SKA83244.1"/>
    <property type="molecule type" value="Genomic_DNA"/>
</dbReference>
<organism evidence="2 3">
    <name type="scientific">Paucidesulfovibrio gracilis DSM 16080</name>
    <dbReference type="NCBI Taxonomy" id="1121449"/>
    <lineage>
        <taxon>Bacteria</taxon>
        <taxon>Pseudomonadati</taxon>
        <taxon>Thermodesulfobacteriota</taxon>
        <taxon>Desulfovibrionia</taxon>
        <taxon>Desulfovibrionales</taxon>
        <taxon>Desulfovibrionaceae</taxon>
        <taxon>Paucidesulfovibrio</taxon>
    </lineage>
</organism>
<proteinExistence type="predicted"/>
<feature type="region of interest" description="Disordered" evidence="1">
    <location>
        <begin position="615"/>
        <end position="635"/>
    </location>
</feature>
<keyword evidence="3" id="KW-1185">Reference proteome</keyword>
<evidence type="ECO:0000313" key="2">
    <source>
        <dbReference type="EMBL" id="SKA83244.1"/>
    </source>
</evidence>
<feature type="region of interest" description="Disordered" evidence="1">
    <location>
        <begin position="1"/>
        <end position="46"/>
    </location>
</feature>